<accession>A0A3M7S4N4</accession>
<evidence type="ECO:0000256" key="1">
    <source>
        <dbReference type="SAM" id="Phobius"/>
    </source>
</evidence>
<name>A0A3M7S4N4_BRAPC</name>
<evidence type="ECO:0000313" key="3">
    <source>
        <dbReference type="Proteomes" id="UP000276133"/>
    </source>
</evidence>
<dbReference type="EMBL" id="REGN01002046">
    <property type="protein sequence ID" value="RNA30784.1"/>
    <property type="molecule type" value="Genomic_DNA"/>
</dbReference>
<keyword evidence="1" id="KW-1133">Transmembrane helix</keyword>
<dbReference type="AlphaFoldDB" id="A0A3M7S4N4"/>
<keyword evidence="1" id="KW-0472">Membrane</keyword>
<keyword evidence="1" id="KW-0812">Transmembrane</keyword>
<organism evidence="2 3">
    <name type="scientific">Brachionus plicatilis</name>
    <name type="common">Marine rotifer</name>
    <name type="synonym">Brachionus muelleri</name>
    <dbReference type="NCBI Taxonomy" id="10195"/>
    <lineage>
        <taxon>Eukaryota</taxon>
        <taxon>Metazoa</taxon>
        <taxon>Spiralia</taxon>
        <taxon>Gnathifera</taxon>
        <taxon>Rotifera</taxon>
        <taxon>Eurotatoria</taxon>
        <taxon>Monogononta</taxon>
        <taxon>Pseudotrocha</taxon>
        <taxon>Ploima</taxon>
        <taxon>Brachionidae</taxon>
        <taxon>Brachionus</taxon>
    </lineage>
</organism>
<keyword evidence="3" id="KW-1185">Reference proteome</keyword>
<sequence>MFTIEQGIRKWQKKYIKARFYSSVVIIIPYSILSILLICLIFLKFQFSVSMSNNHCCFNKNNMQKLCNEPKIFFKHKKSIIYFIILCFY</sequence>
<dbReference type="Proteomes" id="UP000276133">
    <property type="component" value="Unassembled WGS sequence"/>
</dbReference>
<comment type="caution">
    <text evidence="2">The sequence shown here is derived from an EMBL/GenBank/DDBJ whole genome shotgun (WGS) entry which is preliminary data.</text>
</comment>
<proteinExistence type="predicted"/>
<reference evidence="2 3" key="1">
    <citation type="journal article" date="2018" name="Sci. Rep.">
        <title>Genomic signatures of local adaptation to the degree of environmental predictability in rotifers.</title>
        <authorList>
            <person name="Franch-Gras L."/>
            <person name="Hahn C."/>
            <person name="Garcia-Roger E.M."/>
            <person name="Carmona M.J."/>
            <person name="Serra M."/>
            <person name="Gomez A."/>
        </authorList>
    </citation>
    <scope>NUCLEOTIDE SEQUENCE [LARGE SCALE GENOMIC DNA]</scope>
    <source>
        <strain evidence="2">HYR1</strain>
    </source>
</reference>
<protein>
    <submittedName>
        <fullName evidence="2">Uncharacterized protein</fullName>
    </submittedName>
</protein>
<evidence type="ECO:0000313" key="2">
    <source>
        <dbReference type="EMBL" id="RNA30784.1"/>
    </source>
</evidence>
<gene>
    <name evidence="2" type="ORF">BpHYR1_048703</name>
</gene>
<feature type="transmembrane region" description="Helical" evidence="1">
    <location>
        <begin position="20"/>
        <end position="43"/>
    </location>
</feature>